<keyword evidence="2" id="KW-1185">Reference proteome</keyword>
<dbReference type="EMBL" id="JBJKFK010004400">
    <property type="protein sequence ID" value="KAL3309018.1"/>
    <property type="molecule type" value="Genomic_DNA"/>
</dbReference>
<comment type="caution">
    <text evidence="1">The sequence shown here is derived from an EMBL/GenBank/DDBJ whole genome shotgun (WGS) entry which is preliminary data.</text>
</comment>
<evidence type="ECO:0000313" key="1">
    <source>
        <dbReference type="EMBL" id="KAL3309018.1"/>
    </source>
</evidence>
<protein>
    <submittedName>
        <fullName evidence="1">Uncharacterized protein</fullName>
    </submittedName>
</protein>
<accession>A0ABD2PPT5</accession>
<dbReference type="Proteomes" id="UP001626550">
    <property type="component" value="Unassembled WGS sequence"/>
</dbReference>
<organism evidence="1 2">
    <name type="scientific">Cichlidogyrus casuarinus</name>
    <dbReference type="NCBI Taxonomy" id="1844966"/>
    <lineage>
        <taxon>Eukaryota</taxon>
        <taxon>Metazoa</taxon>
        <taxon>Spiralia</taxon>
        <taxon>Lophotrochozoa</taxon>
        <taxon>Platyhelminthes</taxon>
        <taxon>Monogenea</taxon>
        <taxon>Monopisthocotylea</taxon>
        <taxon>Dactylogyridea</taxon>
        <taxon>Ancyrocephalidae</taxon>
        <taxon>Cichlidogyrus</taxon>
    </lineage>
</organism>
<proteinExistence type="predicted"/>
<reference evidence="1 2" key="1">
    <citation type="submission" date="2024-11" db="EMBL/GenBank/DDBJ databases">
        <title>Adaptive evolution of stress response genes in parasites aligns with host niche diversity.</title>
        <authorList>
            <person name="Hahn C."/>
            <person name="Resl P."/>
        </authorList>
    </citation>
    <scope>NUCLEOTIDE SEQUENCE [LARGE SCALE GENOMIC DNA]</scope>
    <source>
        <strain evidence="1">EGGRZ-B1_66</strain>
        <tissue evidence="1">Body</tissue>
    </source>
</reference>
<dbReference type="AlphaFoldDB" id="A0ABD2PPT5"/>
<sequence length="147" mass="16706">MYLVNKAKYYTHFGHIESDTTHIRVVLILVPQIEYQLTIAFADHFSEYLAQPENAFLFLYQPQPQASLQLLEAALTNRSLPVEANLKLTTVEVVFRMLELFLASHTNGEYFTYKSVIDTDQNNIFVGGIYHLCIEPVANADAPVVPN</sequence>
<name>A0ABD2PPT5_9PLAT</name>
<evidence type="ECO:0000313" key="2">
    <source>
        <dbReference type="Proteomes" id="UP001626550"/>
    </source>
</evidence>
<gene>
    <name evidence="1" type="ORF">Ciccas_012440</name>
</gene>